<name>A0A380TK74_9ZZZZ</name>
<feature type="region of interest" description="Disordered" evidence="1">
    <location>
        <begin position="79"/>
        <end position="99"/>
    </location>
</feature>
<accession>A0A380TK74</accession>
<evidence type="ECO:0000256" key="1">
    <source>
        <dbReference type="SAM" id="MobiDB-lite"/>
    </source>
</evidence>
<feature type="compositionally biased region" description="Low complexity" evidence="1">
    <location>
        <begin position="81"/>
        <end position="99"/>
    </location>
</feature>
<gene>
    <name evidence="2" type="ORF">DF3PB_5690002</name>
</gene>
<dbReference type="AlphaFoldDB" id="A0A380TK74"/>
<reference evidence="2" key="1">
    <citation type="submission" date="2018-07" db="EMBL/GenBank/DDBJ databases">
        <authorList>
            <person name="Quirk P.G."/>
            <person name="Krulwich T.A."/>
        </authorList>
    </citation>
    <scope>NUCLEOTIDE SEQUENCE</scope>
</reference>
<dbReference type="EMBL" id="UIDG01000522">
    <property type="protein sequence ID" value="SUS08054.1"/>
    <property type="molecule type" value="Genomic_DNA"/>
</dbReference>
<evidence type="ECO:0000313" key="2">
    <source>
        <dbReference type="EMBL" id="SUS08054.1"/>
    </source>
</evidence>
<dbReference type="Gene3D" id="3.30.2020.40">
    <property type="entry name" value="Uncharacterised protein PF10387, DUF2442"/>
    <property type="match status" value="1"/>
</dbReference>
<sequence>MPGTDTSVPELTHVSRFGLWLLLDDEEFFLPFEQFPWFRRATIEQLSVIERPTSDHLYWPLLDVDVAVQSIRKPSDFPLVAKDASQPSAPADAPEAARR</sequence>
<dbReference type="Pfam" id="PF10387">
    <property type="entry name" value="DUF2442"/>
    <property type="match status" value="1"/>
</dbReference>
<organism evidence="2">
    <name type="scientific">metagenome</name>
    <dbReference type="NCBI Taxonomy" id="256318"/>
    <lineage>
        <taxon>unclassified sequences</taxon>
        <taxon>metagenomes</taxon>
    </lineage>
</organism>
<dbReference type="InterPro" id="IPR018841">
    <property type="entry name" value="DUF2442"/>
</dbReference>
<proteinExistence type="predicted"/>
<protein>
    <recommendedName>
        <fullName evidence="3">DUF2442 domain-containing protein</fullName>
    </recommendedName>
</protein>
<evidence type="ECO:0008006" key="3">
    <source>
        <dbReference type="Google" id="ProtNLM"/>
    </source>
</evidence>